<name>A0A2S5JIC7_9RHOB</name>
<accession>A0A2S5JIC7</accession>
<keyword evidence="4" id="KW-1185">Reference proteome</keyword>
<dbReference type="EMBL" id="PRDS01000003">
    <property type="protein sequence ID" value="PPB81277.1"/>
    <property type="molecule type" value="Genomic_DNA"/>
</dbReference>
<sequence>MKRKLTAAALSALVILSAPAFASGMIDDATKAKITEQLTAEGYDIRKIDSEDGMIEVYAIKDGKMYELYLDESLNIVRSKEKS</sequence>
<gene>
    <name evidence="3" type="ORF">LV82_01323</name>
</gene>
<dbReference type="OrthoDB" id="7850927at2"/>
<evidence type="ECO:0000313" key="4">
    <source>
        <dbReference type="Proteomes" id="UP000239736"/>
    </source>
</evidence>
<feature type="signal peptide" evidence="1">
    <location>
        <begin position="1"/>
        <end position="22"/>
    </location>
</feature>
<dbReference type="RefSeq" id="WP_104070127.1">
    <property type="nucleotide sequence ID" value="NZ_PRDS01000003.1"/>
</dbReference>
<feature type="chain" id="PRO_5015683657" evidence="1">
    <location>
        <begin position="23"/>
        <end position="83"/>
    </location>
</feature>
<comment type="caution">
    <text evidence="3">The sequence shown here is derived from an EMBL/GenBank/DDBJ whole genome shotgun (WGS) entry which is preliminary data.</text>
</comment>
<organism evidence="3 4">
    <name type="scientific">Albidovulum inexpectatum</name>
    <dbReference type="NCBI Taxonomy" id="196587"/>
    <lineage>
        <taxon>Bacteria</taxon>
        <taxon>Pseudomonadati</taxon>
        <taxon>Pseudomonadota</taxon>
        <taxon>Alphaproteobacteria</taxon>
        <taxon>Rhodobacterales</taxon>
        <taxon>Paracoccaceae</taxon>
        <taxon>Albidovulum</taxon>
    </lineage>
</organism>
<dbReference type="InterPro" id="IPR025711">
    <property type="entry name" value="PepSY"/>
</dbReference>
<keyword evidence="1" id="KW-0732">Signal</keyword>
<evidence type="ECO:0000259" key="2">
    <source>
        <dbReference type="Pfam" id="PF13670"/>
    </source>
</evidence>
<feature type="domain" description="PepSY" evidence="2">
    <location>
        <begin position="7"/>
        <end position="79"/>
    </location>
</feature>
<reference evidence="3 4" key="1">
    <citation type="submission" date="2018-01" db="EMBL/GenBank/DDBJ databases">
        <title>Genomic Encyclopedia of Archaeal and Bacterial Type Strains, Phase II (KMG-II): from individual species to whole genera.</title>
        <authorList>
            <person name="Goeker M."/>
        </authorList>
    </citation>
    <scope>NUCLEOTIDE SEQUENCE [LARGE SCALE GENOMIC DNA]</scope>
    <source>
        <strain evidence="3 4">DSM 12048</strain>
    </source>
</reference>
<proteinExistence type="predicted"/>
<evidence type="ECO:0000256" key="1">
    <source>
        <dbReference type="SAM" id="SignalP"/>
    </source>
</evidence>
<dbReference type="Pfam" id="PF13670">
    <property type="entry name" value="PepSY_2"/>
    <property type="match status" value="1"/>
</dbReference>
<evidence type="ECO:0000313" key="3">
    <source>
        <dbReference type="EMBL" id="PPB81277.1"/>
    </source>
</evidence>
<protein>
    <submittedName>
        <fullName evidence="3">YpeB-like protein with putative protease inhibitory function</fullName>
    </submittedName>
</protein>
<dbReference type="AlphaFoldDB" id="A0A2S5JIC7"/>
<dbReference type="Proteomes" id="UP000239736">
    <property type="component" value="Unassembled WGS sequence"/>
</dbReference>